<protein>
    <recommendedName>
        <fullName evidence="1">TLDc domain-containing protein</fullName>
    </recommendedName>
</protein>
<dbReference type="OrthoDB" id="2357520at2759"/>
<reference evidence="2 3" key="1">
    <citation type="submission" date="2018-08" db="EMBL/GenBank/DDBJ databases">
        <title>Genome and evolution of the arbuscular mycorrhizal fungus Diversispora epigaea (formerly Glomus versiforme) and its bacterial endosymbionts.</title>
        <authorList>
            <person name="Sun X."/>
            <person name="Fei Z."/>
            <person name="Harrison M."/>
        </authorList>
    </citation>
    <scope>NUCLEOTIDE SEQUENCE [LARGE SCALE GENOMIC DNA]</scope>
    <source>
        <strain evidence="2 3">IT104</strain>
    </source>
</reference>
<comment type="caution">
    <text evidence="2">The sequence shown here is derived from an EMBL/GenBank/DDBJ whole genome shotgun (WGS) entry which is preliminary data.</text>
</comment>
<proteinExistence type="predicted"/>
<keyword evidence="3" id="KW-1185">Reference proteome</keyword>
<name>A0A397GDZ9_9GLOM</name>
<dbReference type="InterPro" id="IPR006571">
    <property type="entry name" value="TLDc_dom"/>
</dbReference>
<feature type="domain" description="TLDc" evidence="1">
    <location>
        <begin position="113"/>
        <end position="217"/>
    </location>
</feature>
<accession>A0A397GDZ9</accession>
<dbReference type="EMBL" id="PQFF01000470">
    <property type="protein sequence ID" value="RHZ48349.1"/>
    <property type="molecule type" value="Genomic_DNA"/>
</dbReference>
<organism evidence="2 3">
    <name type="scientific">Diversispora epigaea</name>
    <dbReference type="NCBI Taxonomy" id="1348612"/>
    <lineage>
        <taxon>Eukaryota</taxon>
        <taxon>Fungi</taxon>
        <taxon>Fungi incertae sedis</taxon>
        <taxon>Mucoromycota</taxon>
        <taxon>Glomeromycotina</taxon>
        <taxon>Glomeromycetes</taxon>
        <taxon>Diversisporales</taxon>
        <taxon>Diversisporaceae</taxon>
        <taxon>Diversispora</taxon>
    </lineage>
</organism>
<sequence>MEKFLGIAQNPTLSTDLKEWSNENFETLKITHRQYLPLIRYFHIPGEVIWEKVKPHKKILEQLWDDIIQHYISPNKSVTSPVLPARIVSNPELSSRTTSTPNCHQTILDSNKERTCRRTFIMEGMVFTPKTFWNMCHRHSDIIVIVKIAGTDEIVDGYNPLAWDKLKSGFMETDNSFVFSLKNDNIKNSIHSRVKSSGGLYYPLDQNMYGPWFGFNEFMIGSNVSDFTQDKLCQCKIDDILGAAKYEKPIRTTD</sequence>
<gene>
    <name evidence="2" type="ORF">Glove_552g11</name>
</gene>
<dbReference type="Pfam" id="PF07534">
    <property type="entry name" value="TLD"/>
    <property type="match status" value="1"/>
</dbReference>
<evidence type="ECO:0000313" key="3">
    <source>
        <dbReference type="Proteomes" id="UP000266861"/>
    </source>
</evidence>
<dbReference type="Proteomes" id="UP000266861">
    <property type="component" value="Unassembled WGS sequence"/>
</dbReference>
<dbReference type="AlphaFoldDB" id="A0A397GDZ9"/>
<evidence type="ECO:0000313" key="2">
    <source>
        <dbReference type="EMBL" id="RHZ48349.1"/>
    </source>
</evidence>
<evidence type="ECO:0000259" key="1">
    <source>
        <dbReference type="Pfam" id="PF07534"/>
    </source>
</evidence>